<dbReference type="AlphaFoldDB" id="A0AAP0P329"/>
<evidence type="ECO:0000313" key="2">
    <source>
        <dbReference type="EMBL" id="KAK9128663.1"/>
    </source>
</evidence>
<comment type="caution">
    <text evidence="2">The sequence shown here is derived from an EMBL/GenBank/DDBJ whole genome shotgun (WGS) entry which is preliminary data.</text>
</comment>
<feature type="compositionally biased region" description="Basic and acidic residues" evidence="1">
    <location>
        <begin position="1"/>
        <end position="38"/>
    </location>
</feature>
<reference evidence="2 3" key="1">
    <citation type="submission" date="2024-01" db="EMBL/GenBank/DDBJ databases">
        <title>Genome assemblies of Stephania.</title>
        <authorList>
            <person name="Yang L."/>
        </authorList>
    </citation>
    <scope>NUCLEOTIDE SEQUENCE [LARGE SCALE GENOMIC DNA]</scope>
    <source>
        <strain evidence="2">YNDBR</strain>
        <tissue evidence="2">Leaf</tissue>
    </source>
</reference>
<organism evidence="2 3">
    <name type="scientific">Stephania yunnanensis</name>
    <dbReference type="NCBI Taxonomy" id="152371"/>
    <lineage>
        <taxon>Eukaryota</taxon>
        <taxon>Viridiplantae</taxon>
        <taxon>Streptophyta</taxon>
        <taxon>Embryophyta</taxon>
        <taxon>Tracheophyta</taxon>
        <taxon>Spermatophyta</taxon>
        <taxon>Magnoliopsida</taxon>
        <taxon>Ranunculales</taxon>
        <taxon>Menispermaceae</taxon>
        <taxon>Menispermoideae</taxon>
        <taxon>Cissampelideae</taxon>
        <taxon>Stephania</taxon>
    </lineage>
</organism>
<feature type="compositionally biased region" description="Low complexity" evidence="1">
    <location>
        <begin position="133"/>
        <end position="158"/>
    </location>
</feature>
<keyword evidence="3" id="KW-1185">Reference proteome</keyword>
<protein>
    <submittedName>
        <fullName evidence="2">Uncharacterized protein</fullName>
    </submittedName>
</protein>
<feature type="region of interest" description="Disordered" evidence="1">
    <location>
        <begin position="1"/>
        <end position="106"/>
    </location>
</feature>
<name>A0AAP0P329_9MAGN</name>
<accession>A0AAP0P329</accession>
<gene>
    <name evidence="2" type="ORF">Syun_017460</name>
</gene>
<evidence type="ECO:0000313" key="3">
    <source>
        <dbReference type="Proteomes" id="UP001420932"/>
    </source>
</evidence>
<feature type="compositionally biased region" description="Low complexity" evidence="1">
    <location>
        <begin position="40"/>
        <end position="54"/>
    </location>
</feature>
<proteinExistence type="predicted"/>
<dbReference type="EMBL" id="JBBNAF010000007">
    <property type="protein sequence ID" value="KAK9128663.1"/>
    <property type="molecule type" value="Genomic_DNA"/>
</dbReference>
<sequence>MKREKEWFEVGEREKNQRVREKQKEIARSGEGERRCSGDRLAAARTPASASARWARLRGGGRQRGAVEAASAGWRQWRPATGREQRRQRGCWTAAAQQRGGGARREQRRSAWTEEAASAMAAAGLLDGGGAQGARSSSGAYERWPATPARAEMAAPAVARRRRRRRRRDGDVGSAAATARKITRWRCRADRRRESTNVDDAIEGHMML</sequence>
<feature type="region of interest" description="Disordered" evidence="1">
    <location>
        <begin position="128"/>
        <end position="180"/>
    </location>
</feature>
<dbReference type="Proteomes" id="UP001420932">
    <property type="component" value="Unassembled WGS sequence"/>
</dbReference>
<evidence type="ECO:0000256" key="1">
    <source>
        <dbReference type="SAM" id="MobiDB-lite"/>
    </source>
</evidence>